<keyword evidence="6 7" id="KW-0472">Membrane</keyword>
<dbReference type="PANTHER" id="PTHR30353:SF0">
    <property type="entry name" value="TRANSMEMBRANE PROTEIN"/>
    <property type="match status" value="1"/>
</dbReference>
<keyword evidence="5 7" id="KW-1133">Transmembrane helix</keyword>
<comment type="caution">
    <text evidence="9">The sequence shown here is derived from an EMBL/GenBank/DDBJ whole genome shotgun (WGS) entry which is preliminary data.</text>
</comment>
<feature type="transmembrane region" description="Helical" evidence="7">
    <location>
        <begin position="32"/>
        <end position="53"/>
    </location>
</feature>
<evidence type="ECO:0000256" key="1">
    <source>
        <dbReference type="ARBA" id="ARBA00004651"/>
    </source>
</evidence>
<dbReference type="InterPro" id="IPR032816">
    <property type="entry name" value="VTT_dom"/>
</dbReference>
<dbReference type="RefSeq" id="WP_192776698.1">
    <property type="nucleotide sequence ID" value="NZ_BAAASY010000011.1"/>
</dbReference>
<feature type="domain" description="VTT" evidence="8">
    <location>
        <begin position="13"/>
        <end position="137"/>
    </location>
</feature>
<dbReference type="PANTHER" id="PTHR30353">
    <property type="entry name" value="INNER MEMBRANE PROTEIN DEDA-RELATED"/>
    <property type="match status" value="1"/>
</dbReference>
<feature type="transmembrane region" description="Helical" evidence="7">
    <location>
        <begin position="7"/>
        <end position="26"/>
    </location>
</feature>
<reference evidence="9 10" key="1">
    <citation type="submission" date="2020-10" db="EMBL/GenBank/DDBJ databases">
        <title>Sequencing the genomes of 1000 actinobacteria strains.</title>
        <authorList>
            <person name="Klenk H.-P."/>
        </authorList>
    </citation>
    <scope>NUCLEOTIDE SEQUENCE [LARGE SCALE GENOMIC DNA]</scope>
    <source>
        <strain evidence="9 10">DSM 43748</strain>
    </source>
</reference>
<feature type="transmembrane region" description="Helical" evidence="7">
    <location>
        <begin position="117"/>
        <end position="139"/>
    </location>
</feature>
<evidence type="ECO:0000256" key="4">
    <source>
        <dbReference type="ARBA" id="ARBA00022692"/>
    </source>
</evidence>
<keyword evidence="10" id="KW-1185">Reference proteome</keyword>
<evidence type="ECO:0000256" key="6">
    <source>
        <dbReference type="ARBA" id="ARBA00023136"/>
    </source>
</evidence>
<accession>A0ABR9KIJ1</accession>
<evidence type="ECO:0000313" key="10">
    <source>
        <dbReference type="Proteomes" id="UP000661607"/>
    </source>
</evidence>
<evidence type="ECO:0000256" key="5">
    <source>
        <dbReference type="ARBA" id="ARBA00022989"/>
    </source>
</evidence>
<protein>
    <submittedName>
        <fullName evidence="9">Membrane-associated protein</fullName>
    </submittedName>
</protein>
<comment type="similarity">
    <text evidence="2 7">Belongs to the DedA family.</text>
</comment>
<keyword evidence="4 7" id="KW-0812">Transmembrane</keyword>
<gene>
    <name evidence="9" type="ORF">H4W81_004623</name>
</gene>
<evidence type="ECO:0000256" key="2">
    <source>
        <dbReference type="ARBA" id="ARBA00010792"/>
    </source>
</evidence>
<dbReference type="InterPro" id="IPR032818">
    <property type="entry name" value="DedA-like"/>
</dbReference>
<evidence type="ECO:0000256" key="3">
    <source>
        <dbReference type="ARBA" id="ARBA00022475"/>
    </source>
</evidence>
<evidence type="ECO:0000313" key="9">
    <source>
        <dbReference type="EMBL" id="MBE1561844.1"/>
    </source>
</evidence>
<organism evidence="9 10">
    <name type="scientific">Nonomuraea africana</name>
    <dbReference type="NCBI Taxonomy" id="46171"/>
    <lineage>
        <taxon>Bacteria</taxon>
        <taxon>Bacillati</taxon>
        <taxon>Actinomycetota</taxon>
        <taxon>Actinomycetes</taxon>
        <taxon>Streptosporangiales</taxon>
        <taxon>Streptosporangiaceae</taxon>
        <taxon>Nonomuraea</taxon>
    </lineage>
</organism>
<dbReference type="EMBL" id="JADBEF010000001">
    <property type="protein sequence ID" value="MBE1561844.1"/>
    <property type="molecule type" value="Genomic_DNA"/>
</dbReference>
<dbReference type="Pfam" id="PF09335">
    <property type="entry name" value="VTT_dom"/>
    <property type="match status" value="1"/>
</dbReference>
<sequence>MCVETSLFVGLFVPGDAVVLLAGSAADSPARFALLVVATTAGCLAGETLGYLLGRRFGPSIRSSRVGRRIGAGKWLRAEDFLRRRGGPAIFGSRFVTVIHALVPVVAGTVAMPYRRFIGWAAPAAVLWSCLYVGAGSALGASYREFGSGLGAWGTLIPPAIAATVVTIRHLWRRRRGALPATEAVSRSEAEPVVRPGVEPVVRPGAAGKAD</sequence>
<evidence type="ECO:0000259" key="8">
    <source>
        <dbReference type="Pfam" id="PF09335"/>
    </source>
</evidence>
<evidence type="ECO:0000256" key="7">
    <source>
        <dbReference type="RuleBase" id="RU367016"/>
    </source>
</evidence>
<comment type="subcellular location">
    <subcellularLocation>
        <location evidence="1 7">Cell membrane</location>
        <topology evidence="1 7">Multi-pass membrane protein</topology>
    </subcellularLocation>
</comment>
<keyword evidence="3 7" id="KW-1003">Cell membrane</keyword>
<name>A0ABR9KIJ1_9ACTN</name>
<feature type="transmembrane region" description="Helical" evidence="7">
    <location>
        <begin position="151"/>
        <end position="172"/>
    </location>
</feature>
<proteinExistence type="inferred from homology"/>
<dbReference type="Proteomes" id="UP000661607">
    <property type="component" value="Unassembled WGS sequence"/>
</dbReference>